<evidence type="ECO:0000313" key="10">
    <source>
        <dbReference type="EMBL" id="WFP16488.1"/>
    </source>
</evidence>
<feature type="transmembrane region" description="Helical" evidence="8">
    <location>
        <begin position="271"/>
        <end position="290"/>
    </location>
</feature>
<evidence type="ECO:0000256" key="6">
    <source>
        <dbReference type="ARBA" id="ARBA00022989"/>
    </source>
</evidence>
<dbReference type="EMBL" id="CP121252">
    <property type="protein sequence ID" value="WFP16488.1"/>
    <property type="molecule type" value="Genomic_DNA"/>
</dbReference>
<feature type="transmembrane region" description="Helical" evidence="8">
    <location>
        <begin position="296"/>
        <end position="314"/>
    </location>
</feature>
<protein>
    <submittedName>
        <fullName evidence="10">Iron ABC transporter permease</fullName>
    </submittedName>
</protein>
<dbReference type="Proteomes" id="UP001219037">
    <property type="component" value="Chromosome"/>
</dbReference>
<accession>A0ABY8H753</accession>
<evidence type="ECO:0000313" key="11">
    <source>
        <dbReference type="Proteomes" id="UP001219037"/>
    </source>
</evidence>
<evidence type="ECO:0000256" key="2">
    <source>
        <dbReference type="ARBA" id="ARBA00007935"/>
    </source>
</evidence>
<feature type="transmembrane region" description="Helical" evidence="8">
    <location>
        <begin position="81"/>
        <end position="102"/>
    </location>
</feature>
<dbReference type="RefSeq" id="WP_278157627.1">
    <property type="nucleotide sequence ID" value="NZ_CP121252.1"/>
</dbReference>
<dbReference type="InterPro" id="IPR000522">
    <property type="entry name" value="ABC_transptr_permease_BtuC"/>
</dbReference>
<feature type="transmembrane region" description="Helical" evidence="8">
    <location>
        <begin position="229"/>
        <end position="251"/>
    </location>
</feature>
<evidence type="ECO:0000256" key="4">
    <source>
        <dbReference type="ARBA" id="ARBA00022475"/>
    </source>
</evidence>
<dbReference type="InterPro" id="IPR037294">
    <property type="entry name" value="ABC_BtuC-like"/>
</dbReference>
<evidence type="ECO:0000256" key="9">
    <source>
        <dbReference type="SAM" id="SignalP"/>
    </source>
</evidence>
<feature type="transmembrane region" description="Helical" evidence="8">
    <location>
        <begin position="178"/>
        <end position="200"/>
    </location>
</feature>
<dbReference type="PANTHER" id="PTHR30472:SF1">
    <property type="entry name" value="FE(3+) DICITRATE TRANSPORT SYSTEM PERMEASE PROTEIN FECC-RELATED"/>
    <property type="match status" value="1"/>
</dbReference>
<evidence type="ECO:0000256" key="3">
    <source>
        <dbReference type="ARBA" id="ARBA00022448"/>
    </source>
</evidence>
<keyword evidence="7 8" id="KW-0472">Membrane</keyword>
<feature type="transmembrane region" description="Helical" evidence="8">
    <location>
        <begin position="108"/>
        <end position="126"/>
    </location>
</feature>
<evidence type="ECO:0000256" key="8">
    <source>
        <dbReference type="SAM" id="Phobius"/>
    </source>
</evidence>
<keyword evidence="11" id="KW-1185">Reference proteome</keyword>
<feature type="transmembrane region" description="Helical" evidence="8">
    <location>
        <begin position="47"/>
        <end position="69"/>
    </location>
</feature>
<gene>
    <name evidence="10" type="ORF">P8192_14090</name>
</gene>
<keyword evidence="6 8" id="KW-1133">Transmembrane helix</keyword>
<evidence type="ECO:0000256" key="1">
    <source>
        <dbReference type="ARBA" id="ARBA00004651"/>
    </source>
</evidence>
<name>A0ABY8H753_9MICC</name>
<keyword evidence="9" id="KW-0732">Signal</keyword>
<sequence>MTALVLGVAVVCSILFGSRVISAADTWAVVTGTPDDSLAYVREVVAARVPRTVMGALVGAALAVSGVIIQAITRNPLGEPGLLGVTAGSSAAVVTAVAFFGASSVRGAVWIALPGAVIAVLAVYLLGRPSKTDSVIPLVLAGAVISAVLYAYIQAMILTRPDAFDSYRHWVVGSLAGARFDTVTAVAPALLLGFLLALALSSGLNSLALGDDVATSLGVHVPWVRAGGILAATLLAAGATAAVGPVAFVGLAVPHMMRAVAPADVRWQIPLNALGGAALLLASDVVARVIARPQELMVGVVTAFVGAPFLLLAVRRGRAGV</sequence>
<comment type="subcellular location">
    <subcellularLocation>
        <location evidence="1">Cell membrane</location>
        <topology evidence="1">Multi-pass membrane protein</topology>
    </subcellularLocation>
</comment>
<proteinExistence type="inferred from homology"/>
<comment type="similarity">
    <text evidence="2">Belongs to the binding-protein-dependent transport system permease family. FecCD subfamily.</text>
</comment>
<feature type="signal peptide" evidence="9">
    <location>
        <begin position="1"/>
        <end position="23"/>
    </location>
</feature>
<keyword evidence="4" id="KW-1003">Cell membrane</keyword>
<evidence type="ECO:0000256" key="7">
    <source>
        <dbReference type="ARBA" id="ARBA00023136"/>
    </source>
</evidence>
<dbReference type="PANTHER" id="PTHR30472">
    <property type="entry name" value="FERRIC ENTEROBACTIN TRANSPORT SYSTEM PERMEASE PROTEIN"/>
    <property type="match status" value="1"/>
</dbReference>
<dbReference type="SUPFAM" id="SSF81345">
    <property type="entry name" value="ABC transporter involved in vitamin B12 uptake, BtuC"/>
    <property type="match status" value="1"/>
</dbReference>
<feature type="chain" id="PRO_5045307992" evidence="9">
    <location>
        <begin position="24"/>
        <end position="321"/>
    </location>
</feature>
<dbReference type="CDD" id="cd06550">
    <property type="entry name" value="TM_ABC_iron-siderophores_like"/>
    <property type="match status" value="1"/>
</dbReference>
<keyword evidence="5 8" id="KW-0812">Transmembrane</keyword>
<feature type="transmembrane region" description="Helical" evidence="8">
    <location>
        <begin position="138"/>
        <end position="158"/>
    </location>
</feature>
<keyword evidence="3" id="KW-0813">Transport</keyword>
<dbReference type="Pfam" id="PF01032">
    <property type="entry name" value="FecCD"/>
    <property type="match status" value="1"/>
</dbReference>
<evidence type="ECO:0000256" key="5">
    <source>
        <dbReference type="ARBA" id="ARBA00022692"/>
    </source>
</evidence>
<organism evidence="10 11">
    <name type="scientific">Citricoccus muralis</name>
    <dbReference type="NCBI Taxonomy" id="169134"/>
    <lineage>
        <taxon>Bacteria</taxon>
        <taxon>Bacillati</taxon>
        <taxon>Actinomycetota</taxon>
        <taxon>Actinomycetes</taxon>
        <taxon>Micrococcales</taxon>
        <taxon>Micrococcaceae</taxon>
        <taxon>Citricoccus</taxon>
    </lineage>
</organism>
<reference evidence="10 11" key="1">
    <citation type="submission" date="2023-04" db="EMBL/GenBank/DDBJ databases">
        <title>Funneling lignin-derived compounds into biodiesel using alkali-halophilic Citricoccus sp. P2.</title>
        <authorList>
            <person name="Luo C.-B."/>
        </authorList>
    </citation>
    <scope>NUCLEOTIDE SEQUENCE [LARGE SCALE GENOMIC DNA]</scope>
    <source>
        <strain evidence="10 11">P2</strain>
    </source>
</reference>
<dbReference type="Gene3D" id="1.10.3470.10">
    <property type="entry name" value="ABC transporter involved in vitamin B12 uptake, BtuC"/>
    <property type="match status" value="1"/>
</dbReference>